<dbReference type="InterPro" id="IPR003593">
    <property type="entry name" value="AAA+_ATPase"/>
</dbReference>
<dbReference type="AlphaFoldDB" id="A0A2T2WII1"/>
<protein>
    <recommendedName>
        <fullName evidence="2">RecA family profile 1 domain-containing protein</fullName>
    </recommendedName>
</protein>
<dbReference type="Proteomes" id="UP000241848">
    <property type="component" value="Unassembled WGS sequence"/>
</dbReference>
<evidence type="ECO:0000259" key="2">
    <source>
        <dbReference type="PROSITE" id="PS50162"/>
    </source>
</evidence>
<evidence type="ECO:0000256" key="1">
    <source>
        <dbReference type="ARBA" id="ARBA00022723"/>
    </source>
</evidence>
<dbReference type="GO" id="GO:0000725">
    <property type="term" value="P:recombinational repair"/>
    <property type="evidence" value="ECO:0007669"/>
    <property type="project" value="TreeGrafter"/>
</dbReference>
<dbReference type="InterPro" id="IPR041166">
    <property type="entry name" value="Rubredoxin_2"/>
</dbReference>
<dbReference type="Pfam" id="PF13481">
    <property type="entry name" value="AAA_25"/>
    <property type="match status" value="1"/>
</dbReference>
<dbReference type="PRINTS" id="PR01874">
    <property type="entry name" value="DNAREPAIRADA"/>
</dbReference>
<proteinExistence type="predicted"/>
<reference evidence="3 4" key="1">
    <citation type="journal article" date="2014" name="BMC Genomics">
        <title>Comparison of environmental and isolate Sulfobacillus genomes reveals diverse carbon, sulfur, nitrogen, and hydrogen metabolisms.</title>
        <authorList>
            <person name="Justice N.B."/>
            <person name="Norman A."/>
            <person name="Brown C.T."/>
            <person name="Singh A."/>
            <person name="Thomas B.C."/>
            <person name="Banfield J.F."/>
        </authorList>
    </citation>
    <scope>NUCLEOTIDE SEQUENCE [LARGE SCALE GENOMIC DNA]</scope>
    <source>
        <strain evidence="3">AMDSBA3</strain>
    </source>
</reference>
<dbReference type="SMART" id="SM00382">
    <property type="entry name" value="AAA"/>
    <property type="match status" value="1"/>
</dbReference>
<dbReference type="SUPFAM" id="SSF52540">
    <property type="entry name" value="P-loop containing nucleoside triphosphate hydrolases"/>
    <property type="match status" value="1"/>
</dbReference>
<comment type="caution">
    <text evidence="3">The sequence shown here is derived from an EMBL/GenBank/DDBJ whole genome shotgun (WGS) entry which is preliminary data.</text>
</comment>
<dbReference type="PROSITE" id="PS50162">
    <property type="entry name" value="RECA_2"/>
    <property type="match status" value="1"/>
</dbReference>
<dbReference type="GO" id="GO:0140664">
    <property type="term" value="F:ATP-dependent DNA damage sensor activity"/>
    <property type="evidence" value="ECO:0007669"/>
    <property type="project" value="InterPro"/>
</dbReference>
<keyword evidence="1" id="KW-0479">Metal-binding</keyword>
<dbReference type="InterPro" id="IPR027417">
    <property type="entry name" value="P-loop_NTPase"/>
</dbReference>
<name>A0A2T2WII1_9FIRM</name>
<accession>A0A2T2WII1</accession>
<feature type="domain" description="RecA family profile 1" evidence="2">
    <location>
        <begin position="66"/>
        <end position="213"/>
    </location>
</feature>
<evidence type="ECO:0000313" key="3">
    <source>
        <dbReference type="EMBL" id="PSR22039.1"/>
    </source>
</evidence>
<dbReference type="GO" id="GO:0003677">
    <property type="term" value="F:DNA binding"/>
    <property type="evidence" value="ECO:0007669"/>
    <property type="project" value="InterPro"/>
</dbReference>
<dbReference type="PANTHER" id="PTHR32472:SF10">
    <property type="entry name" value="DNA REPAIR PROTEIN RADA-LIKE PROTEIN"/>
    <property type="match status" value="1"/>
</dbReference>
<dbReference type="PANTHER" id="PTHR32472">
    <property type="entry name" value="DNA REPAIR PROTEIN RADA"/>
    <property type="match status" value="1"/>
</dbReference>
<dbReference type="EMBL" id="PXYV01000023">
    <property type="protein sequence ID" value="PSR22039.1"/>
    <property type="molecule type" value="Genomic_DNA"/>
</dbReference>
<dbReference type="Pfam" id="PF18073">
    <property type="entry name" value="Zn_ribbon_LapB"/>
    <property type="match status" value="1"/>
</dbReference>
<gene>
    <name evidence="3" type="ORF">C7B45_08545</name>
</gene>
<dbReference type="GO" id="GO:0005829">
    <property type="term" value="C:cytosol"/>
    <property type="evidence" value="ECO:0007669"/>
    <property type="project" value="TreeGrafter"/>
</dbReference>
<evidence type="ECO:0000313" key="4">
    <source>
        <dbReference type="Proteomes" id="UP000241848"/>
    </source>
</evidence>
<dbReference type="GO" id="GO:0005524">
    <property type="term" value="F:ATP binding"/>
    <property type="evidence" value="ECO:0007669"/>
    <property type="project" value="InterPro"/>
</dbReference>
<organism evidence="3 4">
    <name type="scientific">Sulfobacillus acidophilus</name>
    <dbReference type="NCBI Taxonomy" id="53633"/>
    <lineage>
        <taxon>Bacteria</taxon>
        <taxon>Bacillati</taxon>
        <taxon>Bacillota</taxon>
        <taxon>Clostridia</taxon>
        <taxon>Eubacteriales</taxon>
        <taxon>Clostridiales Family XVII. Incertae Sedis</taxon>
        <taxon>Sulfobacillus</taxon>
    </lineage>
</organism>
<dbReference type="InterPro" id="IPR020588">
    <property type="entry name" value="RecA_ATP-bd"/>
</dbReference>
<dbReference type="Gene3D" id="3.40.50.300">
    <property type="entry name" value="P-loop containing nucleotide triphosphate hydrolases"/>
    <property type="match status" value="1"/>
</dbReference>
<sequence>MVTRIRERTRYSCQVCGTGSARWLGRCPGCGGYNTFVEEVIESEPAGRPAATVRTPVPLRDVSLDATFRRSTGIPEVDRVLGGGIVPGAFVLLGGDPGIGKSTLLLQIAAHVSQQGPVLYVTAEESAAQTRIRAERLGVNNDRLFLLAEGDIRTIVAALQAQPWLMAVVDSLQTAYDPQLESAPGSVAQVRDVAAQLMRVAKAGCPIFLVGHVNKEGSMRPAA</sequence>
<dbReference type="GO" id="GO:0046872">
    <property type="term" value="F:metal ion binding"/>
    <property type="evidence" value="ECO:0007669"/>
    <property type="project" value="UniProtKB-KW"/>
</dbReference>